<evidence type="ECO:0000259" key="4">
    <source>
        <dbReference type="Pfam" id="PF03486"/>
    </source>
</evidence>
<dbReference type="Proteomes" id="UP000405524">
    <property type="component" value="Unassembled WGS sequence"/>
</dbReference>
<feature type="domain" description="RsdA/BaiN/AoA(So)-like insert" evidence="5">
    <location>
        <begin position="259"/>
        <end position="393"/>
    </location>
</feature>
<dbReference type="Gene3D" id="3.50.50.60">
    <property type="entry name" value="FAD/NAD(P)-binding domain"/>
    <property type="match status" value="1"/>
</dbReference>
<comment type="cofactor">
    <cofactor evidence="1">
        <name>FAD</name>
        <dbReference type="ChEBI" id="CHEBI:57692"/>
    </cofactor>
</comment>
<gene>
    <name evidence="6" type="ORF">JKKLCJKK_01494</name>
</gene>
<proteinExistence type="predicted"/>
<name>A0A5K1IM88_9ACTN</name>
<dbReference type="PANTHER" id="PTHR42887">
    <property type="entry name" value="OS12G0638800 PROTEIN"/>
    <property type="match status" value="1"/>
</dbReference>
<dbReference type="Pfam" id="PF22780">
    <property type="entry name" value="HI0933_like_1st"/>
    <property type="match status" value="1"/>
</dbReference>
<dbReference type="AlphaFoldDB" id="A0A5K1IM88"/>
<sequence>MRAPSMGRPATISTSCDAPLSPAEGGAPIYDVLVIGGGASGLAAAITASRAGARTCILERDVETGLSILATGNGRCNVSNSRLDTRRYRHPDTVRKIFGTTPERDVATFLESTGIATAEEGEGRLYPMSRRADSVRDALLNTCRREGITVMACAEPKRHVTGPTGLHEFTVDQARLPLSHKPGRDEKARIRNARKALATADRLDHKVLARAVVLACGGTSGASCEVLNLPHVAEAPVLCPIACTLPPSGDDETGGCNLLQGLDGLRVDCMLTLMRDGAAVAFEQGEVLFRPYGISGIAAFNLSRRIEAGDQIELDLFPEMNEQGLTRFLARRAETIGTFDGNPRWFDGLLARPLAALACDAVAGTERPLNRAASMLHRIPLRVTGTTEHAQAQVRRGGIPLPAMELDTLAVHPISTDENAPQAPIYACGEAIDMDADCGGYNLAWAWLTGVRAGAAAAAAVTHRHGTSDLSKEPHA</sequence>
<evidence type="ECO:0000313" key="7">
    <source>
        <dbReference type="Proteomes" id="UP000405524"/>
    </source>
</evidence>
<dbReference type="SUPFAM" id="SSF160996">
    <property type="entry name" value="HI0933 insert domain-like"/>
    <property type="match status" value="1"/>
</dbReference>
<dbReference type="Pfam" id="PF03486">
    <property type="entry name" value="HI0933_like"/>
    <property type="match status" value="1"/>
</dbReference>
<evidence type="ECO:0000256" key="1">
    <source>
        <dbReference type="ARBA" id="ARBA00001974"/>
    </source>
</evidence>
<keyword evidence="2" id="KW-0285">Flavoprotein</keyword>
<dbReference type="InterPro" id="IPR036188">
    <property type="entry name" value="FAD/NAD-bd_sf"/>
</dbReference>
<dbReference type="EMBL" id="CABWIC010000003">
    <property type="protein sequence ID" value="VWL89192.1"/>
    <property type="molecule type" value="Genomic_DNA"/>
</dbReference>
<dbReference type="InterPro" id="IPR055178">
    <property type="entry name" value="RsdA/BaiN/AoA(So)-like_dom"/>
</dbReference>
<accession>A0A5K1IM88</accession>
<dbReference type="Gene3D" id="2.40.30.10">
    <property type="entry name" value="Translation factors"/>
    <property type="match status" value="1"/>
</dbReference>
<dbReference type="SUPFAM" id="SSF51905">
    <property type="entry name" value="FAD/NAD(P)-binding domain"/>
    <property type="match status" value="1"/>
</dbReference>
<reference evidence="6 7" key="1">
    <citation type="submission" date="2019-10" db="EMBL/GenBank/DDBJ databases">
        <authorList>
            <person name="Wolf R A."/>
        </authorList>
    </citation>
    <scope>NUCLEOTIDE SEQUENCE [LARGE SCALE GENOMIC DNA]</scope>
    <source>
        <strain evidence="6">Collinsella_intestinalis_DSM_13632</strain>
    </source>
</reference>
<keyword evidence="3" id="KW-0274">FAD</keyword>
<dbReference type="InterPro" id="IPR057661">
    <property type="entry name" value="RsdA/BaiN/AoA(So)_Rossmann"/>
</dbReference>
<dbReference type="InterPro" id="IPR023166">
    <property type="entry name" value="BaiN-like_dom_sf"/>
</dbReference>
<feature type="domain" description="RsdA/BaiN/AoA(So)-like Rossmann fold-like" evidence="4">
    <location>
        <begin position="31"/>
        <end position="154"/>
    </location>
</feature>
<dbReference type="Gene3D" id="1.10.8.260">
    <property type="entry name" value="HI0933 insert domain-like"/>
    <property type="match status" value="1"/>
</dbReference>
<organism evidence="6 7">
    <name type="scientific">Collinsella intestinalis</name>
    <dbReference type="NCBI Taxonomy" id="147207"/>
    <lineage>
        <taxon>Bacteria</taxon>
        <taxon>Bacillati</taxon>
        <taxon>Actinomycetota</taxon>
        <taxon>Coriobacteriia</taxon>
        <taxon>Coriobacteriales</taxon>
        <taxon>Coriobacteriaceae</taxon>
        <taxon>Collinsella</taxon>
    </lineage>
</organism>
<dbReference type="PANTHER" id="PTHR42887:SF2">
    <property type="entry name" value="OS12G0638800 PROTEIN"/>
    <property type="match status" value="1"/>
</dbReference>
<dbReference type="InterPro" id="IPR004792">
    <property type="entry name" value="BaiN-like"/>
</dbReference>
<evidence type="ECO:0000256" key="2">
    <source>
        <dbReference type="ARBA" id="ARBA00022630"/>
    </source>
</evidence>
<evidence type="ECO:0000259" key="5">
    <source>
        <dbReference type="Pfam" id="PF22780"/>
    </source>
</evidence>
<protein>
    <submittedName>
        <fullName evidence="6">HI0933-like protein</fullName>
    </submittedName>
</protein>
<evidence type="ECO:0000313" key="6">
    <source>
        <dbReference type="EMBL" id="VWL89192.1"/>
    </source>
</evidence>
<evidence type="ECO:0000256" key="3">
    <source>
        <dbReference type="ARBA" id="ARBA00022827"/>
    </source>
</evidence>